<dbReference type="PROSITE" id="PS50857">
    <property type="entry name" value="COX2_CUA"/>
    <property type="match status" value="1"/>
</dbReference>
<evidence type="ECO:0000256" key="14">
    <source>
        <dbReference type="SAM" id="Phobius"/>
    </source>
</evidence>
<organism evidence="17 18">
    <name type="scientific">Dyella lipolytica</name>
    <dbReference type="NCBI Taxonomy" id="1867835"/>
    <lineage>
        <taxon>Bacteria</taxon>
        <taxon>Pseudomonadati</taxon>
        <taxon>Pseudomonadota</taxon>
        <taxon>Gammaproteobacteria</taxon>
        <taxon>Lysobacterales</taxon>
        <taxon>Rhodanobacteraceae</taxon>
        <taxon>Dyella</taxon>
    </lineage>
</organism>
<reference evidence="17 18" key="1">
    <citation type="submission" date="2020-10" db="EMBL/GenBank/DDBJ databases">
        <title>Phylogeny of dyella-like bacteria.</title>
        <authorList>
            <person name="Fu J."/>
        </authorList>
    </citation>
    <scope>NUCLEOTIDE SEQUENCE [LARGE SCALE GENOMIC DNA]</scope>
    <source>
        <strain evidence="17 18">DHOB07</strain>
    </source>
</reference>
<dbReference type="InterPro" id="IPR034227">
    <property type="entry name" value="CuRO_UO_II"/>
</dbReference>
<comment type="caution">
    <text evidence="17">The sequence shown here is derived from an EMBL/GenBank/DDBJ whole genome shotgun (WGS) entry which is preliminary data.</text>
</comment>
<feature type="region of interest" description="Disordered" evidence="13">
    <location>
        <begin position="284"/>
        <end position="305"/>
    </location>
</feature>
<proteinExistence type="inferred from homology"/>
<dbReference type="PIRSF" id="PIRSF000292">
    <property type="entry name" value="Ubi_od_II"/>
    <property type="match status" value="1"/>
</dbReference>
<evidence type="ECO:0000256" key="8">
    <source>
        <dbReference type="ARBA" id="ARBA00022982"/>
    </source>
</evidence>
<dbReference type="NCBIfam" id="TIGR01433">
    <property type="entry name" value="CyoA"/>
    <property type="match status" value="1"/>
</dbReference>
<keyword evidence="10 12" id="KW-0560">Oxidoreductase</keyword>
<dbReference type="PANTHER" id="PTHR22888:SF18">
    <property type="entry name" value="CYTOCHROME BO(3) UBIQUINOL OXIDASE SUBUNIT 2"/>
    <property type="match status" value="1"/>
</dbReference>
<dbReference type="InterPro" id="IPR045187">
    <property type="entry name" value="CcO_II"/>
</dbReference>
<sequence>MPFQHWRKPALGASVAIACAWLSACSEGVLDPKGPVGAQEKQLLLEALIPMLMVITPIILLTLWFAWWFRASNARAKYRPQWEYSGHLEFSIWMIPLLVILFLGSLAWVGAHQLDPYRPLVSKRKPVTVEVVAMDWRWLFIYPDQGVASVNELAIPVGTPISLHLTSATVMNSFFVPSLGGQIYAMPGMQTTLSLLADEPGSYRGLSAQFSGDGFSDMHFQVLATDDKAFNAWVDHAKAEGVRLDDVAYNQLVAKQATGGVVYYSPVTQELFAHAMESATRRSVTAEVPSPASSSVTLTAAAKEH</sequence>
<evidence type="ECO:0000256" key="9">
    <source>
        <dbReference type="ARBA" id="ARBA00022989"/>
    </source>
</evidence>
<evidence type="ECO:0000256" key="2">
    <source>
        <dbReference type="ARBA" id="ARBA00007866"/>
    </source>
</evidence>
<dbReference type="InterPro" id="IPR036257">
    <property type="entry name" value="Cyt_c_oxidase_su2_TM_sf"/>
</dbReference>
<name>A0ABW8IZM3_9GAMM</name>
<evidence type="ECO:0000256" key="5">
    <source>
        <dbReference type="ARBA" id="ARBA00022660"/>
    </source>
</evidence>
<keyword evidence="7" id="KW-0732">Signal</keyword>
<dbReference type="CDD" id="cd04212">
    <property type="entry name" value="CuRO_UO_II"/>
    <property type="match status" value="1"/>
</dbReference>
<keyword evidence="5 12" id="KW-0679">Respiratory chain</keyword>
<feature type="domain" description="Cytochrome oxidase subunit II copper A binding" evidence="15">
    <location>
        <begin position="124"/>
        <end position="236"/>
    </location>
</feature>
<evidence type="ECO:0000256" key="10">
    <source>
        <dbReference type="ARBA" id="ARBA00023002"/>
    </source>
</evidence>
<dbReference type="InterPro" id="IPR002429">
    <property type="entry name" value="CcO_II-like_C"/>
</dbReference>
<comment type="subcellular location">
    <subcellularLocation>
        <location evidence="1">Cell membrane</location>
        <topology evidence="1">Multi-pass membrane protein</topology>
    </subcellularLocation>
</comment>
<dbReference type="SUPFAM" id="SSF49503">
    <property type="entry name" value="Cupredoxins"/>
    <property type="match status" value="1"/>
</dbReference>
<feature type="transmembrane region" description="Helical" evidence="14">
    <location>
        <begin position="90"/>
        <end position="111"/>
    </location>
</feature>
<evidence type="ECO:0000259" key="15">
    <source>
        <dbReference type="PROSITE" id="PS50857"/>
    </source>
</evidence>
<evidence type="ECO:0000256" key="11">
    <source>
        <dbReference type="ARBA" id="ARBA00023136"/>
    </source>
</evidence>
<dbReference type="InterPro" id="IPR008972">
    <property type="entry name" value="Cupredoxin"/>
</dbReference>
<evidence type="ECO:0000313" key="17">
    <source>
        <dbReference type="EMBL" id="MFK2874800.1"/>
    </source>
</evidence>
<dbReference type="SUPFAM" id="SSF81464">
    <property type="entry name" value="Cytochrome c oxidase subunit II-like, transmembrane region"/>
    <property type="match status" value="1"/>
</dbReference>
<evidence type="ECO:0000256" key="3">
    <source>
        <dbReference type="ARBA" id="ARBA00022448"/>
    </source>
</evidence>
<keyword evidence="18" id="KW-1185">Reference proteome</keyword>
<keyword evidence="6 14" id="KW-0812">Transmembrane</keyword>
<dbReference type="PROSITE" id="PS51257">
    <property type="entry name" value="PROKAR_LIPOPROTEIN"/>
    <property type="match status" value="1"/>
</dbReference>
<dbReference type="Proteomes" id="UP001620405">
    <property type="component" value="Unassembled WGS sequence"/>
</dbReference>
<evidence type="ECO:0000256" key="6">
    <source>
        <dbReference type="ARBA" id="ARBA00022692"/>
    </source>
</evidence>
<dbReference type="PANTHER" id="PTHR22888">
    <property type="entry name" value="CYTOCHROME C OXIDASE, SUBUNIT II"/>
    <property type="match status" value="1"/>
</dbReference>
<comment type="similarity">
    <text evidence="2 12">Belongs to the cytochrome c oxidase subunit 2 family.</text>
</comment>
<dbReference type="InterPro" id="IPR011759">
    <property type="entry name" value="Cyt_c_oxidase_su2_TM_dom"/>
</dbReference>
<keyword evidence="4 12" id="KW-1003">Cell membrane</keyword>
<dbReference type="Gene3D" id="2.60.40.420">
    <property type="entry name" value="Cupredoxins - blue copper proteins"/>
    <property type="match status" value="1"/>
</dbReference>
<accession>A0ABW8IZM3</accession>
<evidence type="ECO:0000256" key="12">
    <source>
        <dbReference type="PIRNR" id="PIRNR000292"/>
    </source>
</evidence>
<evidence type="ECO:0000256" key="1">
    <source>
        <dbReference type="ARBA" id="ARBA00004651"/>
    </source>
</evidence>
<feature type="domain" description="Cytochrome oxidase subunit II transmembrane region profile" evidence="16">
    <location>
        <begin position="21"/>
        <end position="118"/>
    </location>
</feature>
<dbReference type="RefSeq" id="WP_284396479.1">
    <property type="nucleotide sequence ID" value="NZ_BSNQ01000003.1"/>
</dbReference>
<keyword evidence="9 14" id="KW-1133">Transmembrane helix</keyword>
<gene>
    <name evidence="17" type="primary">cyoA</name>
    <name evidence="17" type="ORF">ISP13_14750</name>
</gene>
<evidence type="ECO:0000256" key="7">
    <source>
        <dbReference type="ARBA" id="ARBA00022729"/>
    </source>
</evidence>
<evidence type="ECO:0000259" key="16">
    <source>
        <dbReference type="PROSITE" id="PS50999"/>
    </source>
</evidence>
<dbReference type="InterPro" id="IPR006333">
    <property type="entry name" value="Cyt_o_ubiquinol_oxidase_su2"/>
</dbReference>
<evidence type="ECO:0000313" key="18">
    <source>
        <dbReference type="Proteomes" id="UP001620405"/>
    </source>
</evidence>
<feature type="transmembrane region" description="Helical" evidence="14">
    <location>
        <begin position="49"/>
        <end position="69"/>
    </location>
</feature>
<dbReference type="Pfam" id="PF00116">
    <property type="entry name" value="COX2"/>
    <property type="match status" value="1"/>
</dbReference>
<dbReference type="PROSITE" id="PS50999">
    <property type="entry name" value="COX2_TM"/>
    <property type="match status" value="1"/>
</dbReference>
<keyword evidence="3 12" id="KW-0813">Transport</keyword>
<dbReference type="Gene3D" id="1.10.287.90">
    <property type="match status" value="1"/>
</dbReference>
<keyword evidence="8 12" id="KW-0249">Electron transport</keyword>
<evidence type="ECO:0000256" key="13">
    <source>
        <dbReference type="SAM" id="MobiDB-lite"/>
    </source>
</evidence>
<evidence type="ECO:0000256" key="4">
    <source>
        <dbReference type="ARBA" id="ARBA00022475"/>
    </source>
</evidence>
<dbReference type="EMBL" id="JADIKG010000013">
    <property type="protein sequence ID" value="MFK2874800.1"/>
    <property type="molecule type" value="Genomic_DNA"/>
</dbReference>
<protein>
    <recommendedName>
        <fullName evidence="12">Ubiquinol oxidase subunit 2</fullName>
    </recommendedName>
</protein>
<keyword evidence="11 12" id="KW-0472">Membrane</keyword>